<protein>
    <recommendedName>
        <fullName evidence="1">Aminoglycoside phosphotransferase domain-containing protein</fullName>
    </recommendedName>
</protein>
<feature type="domain" description="Aminoglycoside phosphotransferase" evidence="1">
    <location>
        <begin position="84"/>
        <end position="147"/>
    </location>
</feature>
<dbReference type="InterPro" id="IPR011009">
    <property type="entry name" value="Kinase-like_dom_sf"/>
</dbReference>
<gene>
    <name evidence="2" type="ORF">L248_2287</name>
</gene>
<evidence type="ECO:0000313" key="2">
    <source>
        <dbReference type="EMBL" id="ERL63697.1"/>
    </source>
</evidence>
<dbReference type="Gene3D" id="3.90.1200.10">
    <property type="match status" value="1"/>
</dbReference>
<reference evidence="3" key="1">
    <citation type="journal article" date="2013" name="Genome Announc.">
        <title>Whole-Genome Sequencing of Lactobacillus shenzhenensis Strain LY-73T.</title>
        <authorList>
            <person name="Lin Z."/>
            <person name="Liu Z."/>
            <person name="Yang R."/>
            <person name="Zou Y."/>
            <person name="Wan D."/>
            <person name="Chen J."/>
            <person name="Guo M."/>
            <person name="Zhao J."/>
            <person name="Fang C."/>
            <person name="Yang R."/>
            <person name="Liu F."/>
        </authorList>
    </citation>
    <scope>NUCLEOTIDE SEQUENCE [LARGE SCALE GENOMIC DNA]</scope>
    <source>
        <strain evidence="3">LY-73</strain>
    </source>
</reference>
<dbReference type="EMBL" id="KI271620">
    <property type="protein sequence ID" value="ERL63697.1"/>
    <property type="molecule type" value="Genomic_DNA"/>
</dbReference>
<keyword evidence="3" id="KW-1185">Reference proteome</keyword>
<dbReference type="AlphaFoldDB" id="U4TQ93"/>
<accession>U4TQ93</accession>
<dbReference type="RefSeq" id="WP_022531027.1">
    <property type="nucleotide sequence ID" value="NZ_KI271620.1"/>
</dbReference>
<dbReference type="eggNOG" id="COG0510">
    <property type="taxonomic scope" value="Bacteria"/>
</dbReference>
<dbReference type="OrthoDB" id="3171511at2"/>
<dbReference type="SUPFAM" id="SSF56112">
    <property type="entry name" value="Protein kinase-like (PK-like)"/>
    <property type="match status" value="1"/>
</dbReference>
<evidence type="ECO:0000313" key="3">
    <source>
        <dbReference type="Proteomes" id="UP000030647"/>
    </source>
</evidence>
<proteinExistence type="predicted"/>
<evidence type="ECO:0000259" key="1">
    <source>
        <dbReference type="Pfam" id="PF01636"/>
    </source>
</evidence>
<dbReference type="InterPro" id="IPR002575">
    <property type="entry name" value="Aminoglycoside_PTrfase"/>
</dbReference>
<dbReference type="Pfam" id="PF01636">
    <property type="entry name" value="APH"/>
    <property type="match status" value="1"/>
</dbReference>
<dbReference type="PANTHER" id="PTHR40086">
    <property type="entry name" value="PHOSPHOTRANSFERASE YTMP-RELATED"/>
    <property type="match status" value="1"/>
</dbReference>
<dbReference type="Proteomes" id="UP000030647">
    <property type="component" value="Unassembled WGS sequence"/>
</dbReference>
<dbReference type="InterPro" id="IPR052077">
    <property type="entry name" value="CcrZ_PhaseVar_Mediator"/>
</dbReference>
<dbReference type="PANTHER" id="PTHR40086:SF1">
    <property type="entry name" value="CELL CYCLE REGULATOR CCRZ"/>
    <property type="match status" value="1"/>
</dbReference>
<name>U4TQ93_9LACO</name>
<dbReference type="HOGENOM" id="CLU_066396_1_1_9"/>
<sequence>MTEEIPLTGGRVTTGVVRVGQTVHRPVGPRSPFVHRVLNVLGGHNAPQYLGDDQIGREVLTYIPGAVPADLGFFSLGQCVQAARLIRQVRDRLSEFPDCGPGQTVCHNDLSPCNFVFQRGQPVAIIDWDAAAVGDPLDDLAYALWLWLDLGNPDNDLVSCRTRLQAMLTAYGVPRTQWPSFSQWIPQQMARVAVSAIETPGRTRAVRAWVARCSAWWQSHGADLLR</sequence>
<organism evidence="2 3">
    <name type="scientific">Schleiferilactobacillus shenzhenensis LY-73</name>
    <dbReference type="NCBI Taxonomy" id="1231336"/>
    <lineage>
        <taxon>Bacteria</taxon>
        <taxon>Bacillati</taxon>
        <taxon>Bacillota</taxon>
        <taxon>Bacilli</taxon>
        <taxon>Lactobacillales</taxon>
        <taxon>Lactobacillaceae</taxon>
        <taxon>Schleiferilactobacillus</taxon>
    </lineage>
</organism>
<dbReference type="STRING" id="1231336.L248_2287"/>